<dbReference type="NCBIfam" id="TIGR00364">
    <property type="entry name" value="7-cyano-7-deazaguanine synthase QueC"/>
    <property type="match status" value="1"/>
</dbReference>
<comment type="catalytic activity">
    <reaction evidence="9 10">
        <text>7-carboxy-7-carbaguanine + NH4(+) + 2 ATP = 7-cyano-7-carbaguanine + 2 AMP + 2 diphosphate + 2 H(+)</text>
        <dbReference type="Rhea" id="RHEA:27982"/>
        <dbReference type="ChEBI" id="CHEBI:15378"/>
        <dbReference type="ChEBI" id="CHEBI:28938"/>
        <dbReference type="ChEBI" id="CHEBI:30616"/>
        <dbReference type="ChEBI" id="CHEBI:33019"/>
        <dbReference type="ChEBI" id="CHEBI:45075"/>
        <dbReference type="ChEBI" id="CHEBI:61036"/>
        <dbReference type="ChEBI" id="CHEBI:456215"/>
        <dbReference type="EC" id="6.3.4.20"/>
    </reaction>
</comment>
<evidence type="ECO:0000313" key="11">
    <source>
        <dbReference type="EMBL" id="MBE5919346.1"/>
    </source>
</evidence>
<feature type="binding site" evidence="10">
    <location>
        <begin position="7"/>
        <end position="17"/>
    </location>
    <ligand>
        <name>ATP</name>
        <dbReference type="ChEBI" id="CHEBI:30616"/>
    </ligand>
</feature>
<proteinExistence type="inferred from homology"/>
<accession>A0A927U6Q7</accession>
<keyword evidence="6 10" id="KW-0067">ATP-binding</keyword>
<gene>
    <name evidence="10 11" type="primary">queC</name>
    <name evidence="11" type="ORF">E7272_05810</name>
</gene>
<dbReference type="PANTHER" id="PTHR42914:SF1">
    <property type="entry name" value="7-CYANO-7-DEAZAGUANINE SYNTHASE"/>
    <property type="match status" value="1"/>
</dbReference>
<evidence type="ECO:0000256" key="8">
    <source>
        <dbReference type="ARBA" id="ARBA00039149"/>
    </source>
</evidence>
<comment type="caution">
    <text evidence="11">The sequence shown here is derived from an EMBL/GenBank/DDBJ whole genome shotgun (WGS) entry which is preliminary data.</text>
</comment>
<keyword evidence="3 10" id="KW-0479">Metal-binding</keyword>
<evidence type="ECO:0000256" key="6">
    <source>
        <dbReference type="ARBA" id="ARBA00022840"/>
    </source>
</evidence>
<dbReference type="Gene3D" id="3.40.50.620">
    <property type="entry name" value="HUPs"/>
    <property type="match status" value="1"/>
</dbReference>
<evidence type="ECO:0000256" key="9">
    <source>
        <dbReference type="ARBA" id="ARBA00047890"/>
    </source>
</evidence>
<dbReference type="Proteomes" id="UP000766246">
    <property type="component" value="Unassembled WGS sequence"/>
</dbReference>
<comment type="similarity">
    <text evidence="7 10">Belongs to the QueC family.</text>
</comment>
<dbReference type="PIRSF" id="PIRSF006293">
    <property type="entry name" value="ExsB"/>
    <property type="match status" value="1"/>
</dbReference>
<evidence type="ECO:0000256" key="4">
    <source>
        <dbReference type="ARBA" id="ARBA00022741"/>
    </source>
</evidence>
<evidence type="ECO:0000256" key="5">
    <source>
        <dbReference type="ARBA" id="ARBA00022833"/>
    </source>
</evidence>
<dbReference type="InterPro" id="IPR014729">
    <property type="entry name" value="Rossmann-like_a/b/a_fold"/>
</dbReference>
<evidence type="ECO:0000256" key="2">
    <source>
        <dbReference type="ARBA" id="ARBA00022598"/>
    </source>
</evidence>
<feature type="binding site" evidence="10">
    <location>
        <position position="202"/>
    </location>
    <ligand>
        <name>Zn(2+)</name>
        <dbReference type="ChEBI" id="CHEBI:29105"/>
    </ligand>
</feature>
<dbReference type="CDD" id="cd01995">
    <property type="entry name" value="QueC-like"/>
    <property type="match status" value="1"/>
</dbReference>
<keyword evidence="10" id="KW-0671">Queuosine biosynthesis</keyword>
<evidence type="ECO:0000256" key="3">
    <source>
        <dbReference type="ARBA" id="ARBA00022723"/>
    </source>
</evidence>
<comment type="function">
    <text evidence="10">Catalyzes the ATP-dependent conversion of 7-carboxy-7-deazaguanine (CDG) to 7-cyano-7-deazaguanine (preQ(0)).</text>
</comment>
<name>A0A927U6Q7_9FIRM</name>
<dbReference type="GO" id="GO:0008616">
    <property type="term" value="P:tRNA queuosine(34) biosynthetic process"/>
    <property type="evidence" value="ECO:0007669"/>
    <property type="project" value="UniProtKB-UniRule"/>
</dbReference>
<dbReference type="GO" id="GO:0016879">
    <property type="term" value="F:ligase activity, forming carbon-nitrogen bonds"/>
    <property type="evidence" value="ECO:0007669"/>
    <property type="project" value="UniProtKB-UniRule"/>
</dbReference>
<dbReference type="PANTHER" id="PTHR42914">
    <property type="entry name" value="7-CYANO-7-DEAZAGUANINE SYNTHASE"/>
    <property type="match status" value="1"/>
</dbReference>
<dbReference type="Pfam" id="PF06508">
    <property type="entry name" value="QueC"/>
    <property type="match status" value="1"/>
</dbReference>
<evidence type="ECO:0000313" key="12">
    <source>
        <dbReference type="Proteomes" id="UP000766246"/>
    </source>
</evidence>
<dbReference type="AlphaFoldDB" id="A0A927U6Q7"/>
<keyword evidence="2 10" id="KW-0436">Ligase</keyword>
<feature type="binding site" evidence="10">
    <location>
        <position position="208"/>
    </location>
    <ligand>
        <name>Zn(2+)</name>
        <dbReference type="ChEBI" id="CHEBI:29105"/>
    </ligand>
</feature>
<dbReference type="EMBL" id="SVER01000012">
    <property type="protein sequence ID" value="MBE5919346.1"/>
    <property type="molecule type" value="Genomic_DNA"/>
</dbReference>
<evidence type="ECO:0000256" key="10">
    <source>
        <dbReference type="HAMAP-Rule" id="MF_01633"/>
    </source>
</evidence>
<evidence type="ECO:0000256" key="1">
    <source>
        <dbReference type="ARBA" id="ARBA00005061"/>
    </source>
</evidence>
<feature type="binding site" evidence="10">
    <location>
        <position position="205"/>
    </location>
    <ligand>
        <name>Zn(2+)</name>
        <dbReference type="ChEBI" id="CHEBI:29105"/>
    </ligand>
</feature>
<dbReference type="EC" id="6.3.4.20" evidence="8 10"/>
<protein>
    <recommendedName>
        <fullName evidence="8 10">7-cyano-7-deazaguanine synthase</fullName>
        <ecNumber evidence="8 10">6.3.4.20</ecNumber>
    </recommendedName>
    <alternativeName>
        <fullName evidence="10">7-cyano-7-carbaguanine synthase</fullName>
    </alternativeName>
    <alternativeName>
        <fullName evidence="10">PreQ(0) synthase</fullName>
    </alternativeName>
    <alternativeName>
        <fullName evidence="10">Queuosine biosynthesis protein QueC</fullName>
    </alternativeName>
</protein>
<dbReference type="InterPro" id="IPR018317">
    <property type="entry name" value="QueC"/>
</dbReference>
<keyword evidence="5 10" id="KW-0862">Zinc</keyword>
<comment type="cofactor">
    <cofactor evidence="10">
        <name>Zn(2+)</name>
        <dbReference type="ChEBI" id="CHEBI:29105"/>
    </cofactor>
    <text evidence="10">Binds 1 zinc ion per subunit.</text>
</comment>
<evidence type="ECO:0000256" key="7">
    <source>
        <dbReference type="ARBA" id="ARBA00037993"/>
    </source>
</evidence>
<organism evidence="11 12">
    <name type="scientific">Pseudobutyrivibrio ruminis</name>
    <dbReference type="NCBI Taxonomy" id="46206"/>
    <lineage>
        <taxon>Bacteria</taxon>
        <taxon>Bacillati</taxon>
        <taxon>Bacillota</taxon>
        <taxon>Clostridia</taxon>
        <taxon>Lachnospirales</taxon>
        <taxon>Lachnospiraceae</taxon>
        <taxon>Pseudobutyrivibrio</taxon>
    </lineage>
</organism>
<reference evidence="11" key="1">
    <citation type="submission" date="2019-04" db="EMBL/GenBank/DDBJ databases">
        <title>Evolution of Biomass-Degrading Anaerobic Consortia Revealed by Metagenomics.</title>
        <authorList>
            <person name="Peng X."/>
        </authorList>
    </citation>
    <scope>NUCLEOTIDE SEQUENCE</scope>
    <source>
        <strain evidence="11">SIG311</strain>
    </source>
</reference>
<dbReference type="HAMAP" id="MF_01633">
    <property type="entry name" value="QueC"/>
    <property type="match status" value="1"/>
</dbReference>
<dbReference type="GO" id="GO:0005524">
    <property type="term" value="F:ATP binding"/>
    <property type="evidence" value="ECO:0007669"/>
    <property type="project" value="UniProtKB-UniRule"/>
</dbReference>
<keyword evidence="4 10" id="KW-0547">Nucleotide-binding</keyword>
<comment type="subunit">
    <text evidence="10">Homodimer.</text>
</comment>
<comment type="pathway">
    <text evidence="1 10">Purine metabolism; 7-cyano-7-deazaguanine biosynthesis.</text>
</comment>
<dbReference type="GO" id="GO:0008270">
    <property type="term" value="F:zinc ion binding"/>
    <property type="evidence" value="ECO:0007669"/>
    <property type="project" value="UniProtKB-UniRule"/>
</dbReference>
<dbReference type="SUPFAM" id="SSF52402">
    <property type="entry name" value="Adenine nucleotide alpha hydrolases-like"/>
    <property type="match status" value="1"/>
</dbReference>
<sequence>MKALVLISGGLDSTTCLALAVKKYGNENVVGLSIFYGQRHDKEIKAADAVCDYYKVEHITLDLSTMFQFSDCTLLKHSDGEIPEGAYDEQLKETEGKPVSTYVPFRNGLFLSSAAAIALSKGCSKIYYGAHADDAAGNAYPDCSSDFNNAMNTAIYEGSGKQLQIEAPFIGLNKAGVVKMGLELNVPYELTWSCYEGHDKACGRCGTCIDRKKAFELNGTVDPIKYED</sequence>
<feature type="binding site" evidence="10">
    <location>
        <position position="194"/>
    </location>
    <ligand>
        <name>Zn(2+)</name>
        <dbReference type="ChEBI" id="CHEBI:29105"/>
    </ligand>
</feature>